<evidence type="ECO:0000313" key="2">
    <source>
        <dbReference type="EMBL" id="WBY55107.1"/>
    </source>
</evidence>
<dbReference type="EMBL" id="CP115527">
    <property type="protein sequence ID" value="WBY55107.1"/>
    <property type="molecule type" value="Genomic_DNA"/>
</dbReference>
<dbReference type="InterPro" id="IPR006484">
    <property type="entry name" value="PYST_B"/>
</dbReference>
<gene>
    <name evidence="2" type="ORF">Py17XNL_000303744</name>
</gene>
<proteinExistence type="predicted"/>
<name>A0AAF0AYH8_PLAYO</name>
<dbReference type="Pfam" id="PF09592">
    <property type="entry name" value="DUF2031"/>
    <property type="match status" value="1"/>
</dbReference>
<dbReference type="Proteomes" id="UP001054126">
    <property type="component" value="Chromosome 3"/>
</dbReference>
<reference evidence="2" key="1">
    <citation type="submission" date="2023-01" db="EMBL/GenBank/DDBJ databases">
        <title>Long-Read Genome Assembly and Gene Model Annotations for the Rodent Malaria Parasite Plasmodium yoelii 17XNL.</title>
        <authorList>
            <person name="Mitchell G.J."/>
            <person name="Sebastian A."/>
            <person name="Albert I."/>
            <person name="Lindner S.E."/>
        </authorList>
    </citation>
    <scope>NUCLEOTIDE SEQUENCE</scope>
    <source>
        <strain evidence="2">17XNL clone 1.1</strain>
    </source>
</reference>
<keyword evidence="1" id="KW-0175">Coiled coil</keyword>
<dbReference type="AlphaFoldDB" id="A0AAF0AYH8"/>
<protein>
    <submittedName>
        <fullName evidence="2">Fam-b protein</fullName>
    </submittedName>
</protein>
<accession>A0AAF0AYH8</accession>
<evidence type="ECO:0000313" key="3">
    <source>
        <dbReference type="Proteomes" id="UP001054126"/>
    </source>
</evidence>
<feature type="coiled-coil region" evidence="1">
    <location>
        <begin position="16"/>
        <end position="47"/>
    </location>
</feature>
<organism evidence="2 3">
    <name type="scientific">Plasmodium yoelii yoelii</name>
    <dbReference type="NCBI Taxonomy" id="73239"/>
    <lineage>
        <taxon>Eukaryota</taxon>
        <taxon>Sar</taxon>
        <taxon>Alveolata</taxon>
        <taxon>Apicomplexa</taxon>
        <taxon>Aconoidasida</taxon>
        <taxon>Haemosporida</taxon>
        <taxon>Plasmodiidae</taxon>
        <taxon>Plasmodium</taxon>
        <taxon>Plasmodium (Vinckeia)</taxon>
    </lineage>
</organism>
<sequence>MILEDASNQFDLNTVDNKTRDIIHELRKELEEVKKELDNKRNDELEIQPIEDKKITKKMKIILYQNMKVLDN</sequence>
<evidence type="ECO:0000256" key="1">
    <source>
        <dbReference type="SAM" id="Coils"/>
    </source>
</evidence>